<gene>
    <name evidence="7" type="ORF">GNZ18_03910</name>
</gene>
<feature type="transmembrane region" description="Helical" evidence="5">
    <location>
        <begin position="356"/>
        <end position="380"/>
    </location>
</feature>
<feature type="transmembrane region" description="Helical" evidence="5">
    <location>
        <begin position="106"/>
        <end position="124"/>
    </location>
</feature>
<dbReference type="InterPro" id="IPR007016">
    <property type="entry name" value="O-antigen_ligase-rel_domated"/>
</dbReference>
<dbReference type="Proteomes" id="UP000432015">
    <property type="component" value="Unassembled WGS sequence"/>
</dbReference>
<feature type="transmembrane region" description="Helical" evidence="5">
    <location>
        <begin position="392"/>
        <end position="410"/>
    </location>
</feature>
<name>A0A7K1KU71_9ACTN</name>
<reference evidence="7 8" key="1">
    <citation type="submission" date="2019-11" db="EMBL/GenBank/DDBJ databases">
        <authorList>
            <person name="Cao P."/>
        </authorList>
    </citation>
    <scope>NUCLEOTIDE SEQUENCE [LARGE SCALE GENOMIC DNA]</scope>
    <source>
        <strain evidence="7 8">NEAU-AAG5</strain>
    </source>
</reference>
<feature type="transmembrane region" description="Helical" evidence="5">
    <location>
        <begin position="229"/>
        <end position="246"/>
    </location>
</feature>
<feature type="transmembrane region" description="Helical" evidence="5">
    <location>
        <begin position="81"/>
        <end position="100"/>
    </location>
</feature>
<keyword evidence="7" id="KW-0436">Ligase</keyword>
<sequence>MNAHAVAARPFWADPAVADWARRPSWLVAVTVLCVGLPSGGAGTGEGVQVTAGDVASAGLVLVAVFLAVTRRAEVPRPAPLAFGPLVLGLGVSTVCSSDIGASLPGYARCLQIFVLVPLAVVLLVRDRRDLGIVCAAVLALGLAEAAYGIWQTTTGHGATIDGRAIRAVGTFGAVDVMALSVIVGFAVLILTAFALEAPRHGPGAVLAAIGGLGVLAVALAGALSRGTWLALGAAAVLMLVVYDRWLAVRTLVCCAALLLVVVAGLGGGAQAVVARSRSIAGVVTSSPDQSVSDRYLLWGAAGRIWEDHPLTGVGVKNFPAYRDTYATIELSSGSETQDPVNGYVREPLLSPHNEYLLILSEQGVAGFAGFAALVAAILGGLWTRRRVRDPFWLIGAGVMTFLLTNFLYADLGGPTCVLIAILLGAATARALGPEPRR</sequence>
<dbReference type="PANTHER" id="PTHR37422:SF13">
    <property type="entry name" value="LIPOPOLYSACCHARIDE BIOSYNTHESIS PROTEIN PA4999-RELATED"/>
    <property type="match status" value="1"/>
</dbReference>
<dbReference type="GO" id="GO:0016020">
    <property type="term" value="C:membrane"/>
    <property type="evidence" value="ECO:0007669"/>
    <property type="project" value="UniProtKB-SubCell"/>
</dbReference>
<dbReference type="Pfam" id="PF04932">
    <property type="entry name" value="Wzy_C"/>
    <property type="match status" value="1"/>
</dbReference>
<proteinExistence type="predicted"/>
<keyword evidence="4 5" id="KW-0472">Membrane</keyword>
<keyword evidence="2 5" id="KW-0812">Transmembrane</keyword>
<feature type="transmembrane region" description="Helical" evidence="5">
    <location>
        <begin position="171"/>
        <end position="196"/>
    </location>
</feature>
<feature type="domain" description="O-antigen ligase-related" evidence="6">
    <location>
        <begin position="214"/>
        <end position="371"/>
    </location>
</feature>
<evidence type="ECO:0000256" key="3">
    <source>
        <dbReference type="ARBA" id="ARBA00022989"/>
    </source>
</evidence>
<keyword evidence="8" id="KW-1185">Reference proteome</keyword>
<feature type="transmembrane region" description="Helical" evidence="5">
    <location>
        <begin position="416"/>
        <end position="433"/>
    </location>
</feature>
<feature type="transmembrane region" description="Helical" evidence="5">
    <location>
        <begin position="50"/>
        <end position="69"/>
    </location>
</feature>
<dbReference type="AlphaFoldDB" id="A0A7K1KU71"/>
<keyword evidence="3 5" id="KW-1133">Transmembrane helix</keyword>
<evidence type="ECO:0000256" key="2">
    <source>
        <dbReference type="ARBA" id="ARBA00022692"/>
    </source>
</evidence>
<protein>
    <submittedName>
        <fullName evidence="7">O-antigen ligase domain-containing protein</fullName>
    </submittedName>
</protein>
<dbReference type="EMBL" id="WOFH01000001">
    <property type="protein sequence ID" value="MUN35744.1"/>
    <property type="molecule type" value="Genomic_DNA"/>
</dbReference>
<dbReference type="PANTHER" id="PTHR37422">
    <property type="entry name" value="TEICHURONIC ACID BIOSYNTHESIS PROTEIN TUAE"/>
    <property type="match status" value="1"/>
</dbReference>
<comment type="caution">
    <text evidence="7">The sequence shown here is derived from an EMBL/GenBank/DDBJ whole genome shotgun (WGS) entry which is preliminary data.</text>
</comment>
<evidence type="ECO:0000256" key="4">
    <source>
        <dbReference type="ARBA" id="ARBA00023136"/>
    </source>
</evidence>
<dbReference type="GO" id="GO:0016874">
    <property type="term" value="F:ligase activity"/>
    <property type="evidence" value="ECO:0007669"/>
    <property type="project" value="UniProtKB-KW"/>
</dbReference>
<organism evidence="7 8">
    <name type="scientific">Actinomadura litoris</name>
    <dbReference type="NCBI Taxonomy" id="2678616"/>
    <lineage>
        <taxon>Bacteria</taxon>
        <taxon>Bacillati</taxon>
        <taxon>Actinomycetota</taxon>
        <taxon>Actinomycetes</taxon>
        <taxon>Streptosporangiales</taxon>
        <taxon>Thermomonosporaceae</taxon>
        <taxon>Actinomadura</taxon>
    </lineage>
</organism>
<feature type="transmembrane region" description="Helical" evidence="5">
    <location>
        <begin position="203"/>
        <end position="223"/>
    </location>
</feature>
<accession>A0A7K1KU71</accession>
<feature type="transmembrane region" description="Helical" evidence="5">
    <location>
        <begin position="253"/>
        <end position="274"/>
    </location>
</feature>
<evidence type="ECO:0000313" key="7">
    <source>
        <dbReference type="EMBL" id="MUN35744.1"/>
    </source>
</evidence>
<dbReference type="RefSeq" id="WP_156214632.1">
    <property type="nucleotide sequence ID" value="NZ_WOFH01000001.1"/>
</dbReference>
<feature type="transmembrane region" description="Helical" evidence="5">
    <location>
        <begin position="131"/>
        <end position="151"/>
    </location>
</feature>
<evidence type="ECO:0000256" key="1">
    <source>
        <dbReference type="ARBA" id="ARBA00004141"/>
    </source>
</evidence>
<comment type="subcellular location">
    <subcellularLocation>
        <location evidence="1">Membrane</location>
        <topology evidence="1">Multi-pass membrane protein</topology>
    </subcellularLocation>
</comment>
<feature type="transmembrane region" description="Helical" evidence="5">
    <location>
        <begin position="26"/>
        <end position="44"/>
    </location>
</feature>
<evidence type="ECO:0000259" key="6">
    <source>
        <dbReference type="Pfam" id="PF04932"/>
    </source>
</evidence>
<evidence type="ECO:0000313" key="8">
    <source>
        <dbReference type="Proteomes" id="UP000432015"/>
    </source>
</evidence>
<dbReference type="InterPro" id="IPR051533">
    <property type="entry name" value="WaaL-like"/>
</dbReference>
<evidence type="ECO:0000256" key="5">
    <source>
        <dbReference type="SAM" id="Phobius"/>
    </source>
</evidence>